<dbReference type="Proteomes" id="UP000444721">
    <property type="component" value="Unassembled WGS sequence"/>
</dbReference>
<feature type="coiled-coil region" evidence="1">
    <location>
        <begin position="101"/>
        <end position="179"/>
    </location>
</feature>
<organism evidence="2 3">
    <name type="scientific">Naegleria fowleri</name>
    <name type="common">Brain eating amoeba</name>
    <dbReference type="NCBI Taxonomy" id="5763"/>
    <lineage>
        <taxon>Eukaryota</taxon>
        <taxon>Discoba</taxon>
        <taxon>Heterolobosea</taxon>
        <taxon>Tetramitia</taxon>
        <taxon>Eutetramitia</taxon>
        <taxon>Vahlkampfiidae</taxon>
        <taxon>Naegleria</taxon>
    </lineage>
</organism>
<keyword evidence="1" id="KW-0175">Coiled coil</keyword>
<proteinExistence type="predicted"/>
<dbReference type="RefSeq" id="XP_044561881.1">
    <property type="nucleotide sequence ID" value="XM_044707168.1"/>
</dbReference>
<reference evidence="2 3" key="1">
    <citation type="journal article" date="2019" name="Sci. Rep.">
        <title>Nanopore sequencing improves the draft genome of the human pathogenic amoeba Naegleria fowleri.</title>
        <authorList>
            <person name="Liechti N."/>
            <person name="Schurch N."/>
            <person name="Bruggmann R."/>
            <person name="Wittwer M."/>
        </authorList>
    </citation>
    <scope>NUCLEOTIDE SEQUENCE [LARGE SCALE GENOMIC DNA]</scope>
    <source>
        <strain evidence="2 3">ATCC 30894</strain>
    </source>
</reference>
<evidence type="ECO:0000313" key="3">
    <source>
        <dbReference type="Proteomes" id="UP000444721"/>
    </source>
</evidence>
<keyword evidence="3" id="KW-1185">Reference proteome</keyword>
<feature type="coiled-coil region" evidence="1">
    <location>
        <begin position="222"/>
        <end position="270"/>
    </location>
</feature>
<accession>A0A6A5BT39</accession>
<dbReference type="VEuPathDB" id="AmoebaDB:NF0078830"/>
<name>A0A6A5BT39_NAEFO</name>
<gene>
    <name evidence="2" type="ORF">FDP41_003821</name>
</gene>
<dbReference type="VEuPathDB" id="AmoebaDB:FDP41_003821"/>
<comment type="caution">
    <text evidence="2">The sequence shown here is derived from an EMBL/GenBank/DDBJ whole genome shotgun (WGS) entry which is preliminary data.</text>
</comment>
<protein>
    <submittedName>
        <fullName evidence="2">Uncharacterized protein</fullName>
    </submittedName>
</protein>
<dbReference type="OrthoDB" id="10313436at2759"/>
<dbReference type="EMBL" id="VFQX01000035">
    <property type="protein sequence ID" value="KAF0977168.1"/>
    <property type="molecule type" value="Genomic_DNA"/>
</dbReference>
<evidence type="ECO:0000313" key="2">
    <source>
        <dbReference type="EMBL" id="KAF0977168.1"/>
    </source>
</evidence>
<dbReference type="GeneID" id="68111039"/>
<evidence type="ECO:0000256" key="1">
    <source>
        <dbReference type="SAM" id="Coils"/>
    </source>
</evidence>
<sequence>MINPHYKPLLDQINELENSRRLQECKLVEERTRHAKTLKDLEELNLKLEKMYSYEALLKEKITHLEAETRNESKIHEQLKSSVKYCKQEEEVFEKHVVSYRKTVEFKIAELKSQLDEAEKNYAKALEMWNCCPNLKGVESLKKQVEELEAKLRHDESQLEEKAQRNHSLEVEIRMLKEQHSEMVYLSASLLNTIEKTKQDVQDLTLKMNQHAQPLNRNVLDASKAEAMISEFQKEMKTLQNEISAFESFNSDLRQDMENQERLQEALHQMIEHKLCMNCLSEGLHQTHE</sequence>
<dbReference type="AlphaFoldDB" id="A0A6A5BT39"/>
<dbReference type="VEuPathDB" id="AmoebaDB:NfTy_064130"/>